<keyword evidence="3" id="KW-0472">Membrane</keyword>
<name>A0A2N8L0Y7_9BURK</name>
<comment type="caution">
    <text evidence="5">The sequence shown here is derived from an EMBL/GenBank/DDBJ whole genome shotgun (WGS) entry which is preliminary data.</text>
</comment>
<dbReference type="SUPFAM" id="SSF55073">
    <property type="entry name" value="Nucleotide cyclase"/>
    <property type="match status" value="1"/>
</dbReference>
<evidence type="ECO:0000256" key="3">
    <source>
        <dbReference type="SAM" id="Phobius"/>
    </source>
</evidence>
<dbReference type="InterPro" id="IPR029787">
    <property type="entry name" value="Nucleotide_cyclase"/>
</dbReference>
<accession>A0A2N8L0Y7</accession>
<dbReference type="GO" id="GO:0005886">
    <property type="term" value="C:plasma membrane"/>
    <property type="evidence" value="ECO:0007669"/>
    <property type="project" value="TreeGrafter"/>
</dbReference>
<dbReference type="EC" id="2.7.7.65" evidence="1"/>
<keyword evidence="3" id="KW-1133">Transmembrane helix</keyword>
<feature type="domain" description="GGDEF" evidence="4">
    <location>
        <begin position="246"/>
        <end position="375"/>
    </location>
</feature>
<dbReference type="PROSITE" id="PS50887">
    <property type="entry name" value="GGDEF"/>
    <property type="match status" value="1"/>
</dbReference>
<feature type="transmembrane region" description="Helical" evidence="3">
    <location>
        <begin position="45"/>
        <end position="69"/>
    </location>
</feature>
<feature type="transmembrane region" description="Helical" evidence="3">
    <location>
        <begin position="185"/>
        <end position="204"/>
    </location>
</feature>
<dbReference type="NCBIfam" id="TIGR00254">
    <property type="entry name" value="GGDEF"/>
    <property type="match status" value="1"/>
</dbReference>
<dbReference type="FunFam" id="3.30.70.270:FF:000001">
    <property type="entry name" value="Diguanylate cyclase domain protein"/>
    <property type="match status" value="1"/>
</dbReference>
<dbReference type="EMBL" id="POSP01000003">
    <property type="protein sequence ID" value="PND39361.1"/>
    <property type="molecule type" value="Genomic_DNA"/>
</dbReference>
<protein>
    <recommendedName>
        <fullName evidence="1">diguanylate cyclase</fullName>
        <ecNumber evidence="1">2.7.7.65</ecNumber>
    </recommendedName>
</protein>
<dbReference type="InterPro" id="IPR050469">
    <property type="entry name" value="Diguanylate_Cyclase"/>
</dbReference>
<keyword evidence="6" id="KW-1185">Reference proteome</keyword>
<reference evidence="5 6" key="1">
    <citation type="submission" date="2018-01" db="EMBL/GenBank/DDBJ databases">
        <title>Draft genome sequence of Paucibacter aquatile CR182 isolated from freshwater of the Nakdong River.</title>
        <authorList>
            <person name="Choi A."/>
            <person name="Chung E.J."/>
        </authorList>
    </citation>
    <scope>NUCLEOTIDE SEQUENCE [LARGE SCALE GENOMIC DNA]</scope>
    <source>
        <strain evidence="5 6">CR182</strain>
    </source>
</reference>
<evidence type="ECO:0000313" key="6">
    <source>
        <dbReference type="Proteomes" id="UP000235916"/>
    </source>
</evidence>
<evidence type="ECO:0000256" key="1">
    <source>
        <dbReference type="ARBA" id="ARBA00012528"/>
    </source>
</evidence>
<organism evidence="5 6">
    <name type="scientific">Kinneretia aquatilis</name>
    <dbReference type="NCBI Taxonomy" id="2070761"/>
    <lineage>
        <taxon>Bacteria</taxon>
        <taxon>Pseudomonadati</taxon>
        <taxon>Pseudomonadota</taxon>
        <taxon>Betaproteobacteria</taxon>
        <taxon>Burkholderiales</taxon>
        <taxon>Sphaerotilaceae</taxon>
        <taxon>Roseateles</taxon>
    </lineage>
</organism>
<gene>
    <name evidence="5" type="ORF">C1O66_18715</name>
</gene>
<dbReference type="GO" id="GO:0052621">
    <property type="term" value="F:diguanylate cyclase activity"/>
    <property type="evidence" value="ECO:0007669"/>
    <property type="project" value="UniProtKB-EC"/>
</dbReference>
<feature type="transmembrane region" description="Helical" evidence="3">
    <location>
        <begin position="81"/>
        <end position="98"/>
    </location>
</feature>
<dbReference type="GO" id="GO:1902201">
    <property type="term" value="P:negative regulation of bacterial-type flagellum-dependent cell motility"/>
    <property type="evidence" value="ECO:0007669"/>
    <property type="project" value="TreeGrafter"/>
</dbReference>
<dbReference type="PANTHER" id="PTHR45138:SF9">
    <property type="entry name" value="DIGUANYLATE CYCLASE DGCM-RELATED"/>
    <property type="match status" value="1"/>
</dbReference>
<dbReference type="Proteomes" id="UP000235916">
    <property type="component" value="Unassembled WGS sequence"/>
</dbReference>
<dbReference type="GO" id="GO:0043709">
    <property type="term" value="P:cell adhesion involved in single-species biofilm formation"/>
    <property type="evidence" value="ECO:0007669"/>
    <property type="project" value="TreeGrafter"/>
</dbReference>
<comment type="catalytic activity">
    <reaction evidence="2">
        <text>2 GTP = 3',3'-c-di-GMP + 2 diphosphate</text>
        <dbReference type="Rhea" id="RHEA:24898"/>
        <dbReference type="ChEBI" id="CHEBI:33019"/>
        <dbReference type="ChEBI" id="CHEBI:37565"/>
        <dbReference type="ChEBI" id="CHEBI:58805"/>
        <dbReference type="EC" id="2.7.7.65"/>
    </reaction>
</comment>
<evidence type="ECO:0000256" key="2">
    <source>
        <dbReference type="ARBA" id="ARBA00034247"/>
    </source>
</evidence>
<keyword evidence="3" id="KW-0812">Transmembrane</keyword>
<feature type="transmembrane region" description="Helical" evidence="3">
    <location>
        <begin position="104"/>
        <end position="123"/>
    </location>
</feature>
<proteinExistence type="predicted"/>
<dbReference type="Gene3D" id="3.30.70.270">
    <property type="match status" value="1"/>
</dbReference>
<evidence type="ECO:0000259" key="4">
    <source>
        <dbReference type="PROSITE" id="PS50887"/>
    </source>
</evidence>
<evidence type="ECO:0000313" key="5">
    <source>
        <dbReference type="EMBL" id="PND39361.1"/>
    </source>
</evidence>
<dbReference type="AlphaFoldDB" id="A0A2N8L0Y7"/>
<dbReference type="CDD" id="cd01949">
    <property type="entry name" value="GGDEF"/>
    <property type="match status" value="1"/>
</dbReference>
<feature type="transmembrane region" description="Helical" evidence="3">
    <location>
        <begin position="143"/>
        <end position="165"/>
    </location>
</feature>
<sequence length="375" mass="40227">MLVTIAVMLWLARGVADEANGLRCWTWGIAAEGLAYSLLAGAGHLPTWLSGGVANALGALSVALLFVAIRQFLGLRWRWPPLFLMGLAVTVVGTAFGGRYVGATIFNGFVYGMLQLLNAHVLWRHRHSAAPAAAAAPDGLSRVQSLVALAHLAMGLVLPARALFLALGAARPDYLDLHTGWQQPLFAFSFVYLVVCCLGFLLMCKMRAEQEVRELALTDGLTGLANRRALDEDMAQALSGAAQSGRSFAVLMIDIDHFKAFNDQHGHRAGDAALRQFAARLRMQLPAQGRAYRYGGEEFTVMLAAADATQALAQAEALRAVLATDLASPEPGVRSASIGVALWQPGDHADRLFGRADRALYRAKAGGRNRVELQA</sequence>
<dbReference type="SMART" id="SM00267">
    <property type="entry name" value="GGDEF"/>
    <property type="match status" value="1"/>
</dbReference>
<dbReference type="InterPro" id="IPR043128">
    <property type="entry name" value="Rev_trsase/Diguanyl_cyclase"/>
</dbReference>
<dbReference type="PANTHER" id="PTHR45138">
    <property type="entry name" value="REGULATORY COMPONENTS OF SENSORY TRANSDUCTION SYSTEM"/>
    <property type="match status" value="1"/>
</dbReference>
<dbReference type="Pfam" id="PF00990">
    <property type="entry name" value="GGDEF"/>
    <property type="match status" value="1"/>
</dbReference>
<dbReference type="InterPro" id="IPR000160">
    <property type="entry name" value="GGDEF_dom"/>
</dbReference>